<dbReference type="OrthoDB" id="9815644at2"/>
<dbReference type="Pfam" id="PF13489">
    <property type="entry name" value="Methyltransf_23"/>
    <property type="match status" value="1"/>
</dbReference>
<gene>
    <name evidence="3" type="ORF">GGE60_005661</name>
</gene>
<feature type="domain" description="C-methyltransferase" evidence="2">
    <location>
        <begin position="249"/>
        <end position="406"/>
    </location>
</feature>
<evidence type="ECO:0008006" key="5">
    <source>
        <dbReference type="Google" id="ProtNLM"/>
    </source>
</evidence>
<dbReference type="Gene3D" id="6.10.250.3100">
    <property type="match status" value="1"/>
</dbReference>
<name>A0A7W7END8_9HYPH</name>
<evidence type="ECO:0000313" key="3">
    <source>
        <dbReference type="EMBL" id="MBB4571499.1"/>
    </source>
</evidence>
<dbReference type="SUPFAM" id="SSF53335">
    <property type="entry name" value="S-adenosyl-L-methionine-dependent methyltransferases"/>
    <property type="match status" value="1"/>
</dbReference>
<evidence type="ECO:0000313" key="4">
    <source>
        <dbReference type="Proteomes" id="UP000543836"/>
    </source>
</evidence>
<dbReference type="Gene3D" id="3.40.50.150">
    <property type="entry name" value="Vaccinia Virus protein VP39"/>
    <property type="match status" value="1"/>
</dbReference>
<keyword evidence="4" id="KW-1185">Reference proteome</keyword>
<evidence type="ECO:0000259" key="2">
    <source>
        <dbReference type="Pfam" id="PF08484"/>
    </source>
</evidence>
<feature type="domain" description="Methyltransferase putative zinc binding" evidence="1">
    <location>
        <begin position="6"/>
        <end position="67"/>
    </location>
</feature>
<dbReference type="Proteomes" id="UP000543836">
    <property type="component" value="Unassembled WGS sequence"/>
</dbReference>
<protein>
    <recommendedName>
        <fullName evidence="5">Class I SAM-dependent methyltransferase</fullName>
    </recommendedName>
</protein>
<dbReference type="EMBL" id="JACIIG010000026">
    <property type="protein sequence ID" value="MBB4571499.1"/>
    <property type="molecule type" value="Genomic_DNA"/>
</dbReference>
<evidence type="ECO:0000259" key="1">
    <source>
        <dbReference type="Pfam" id="PF08421"/>
    </source>
</evidence>
<dbReference type="RefSeq" id="WP_028754985.1">
    <property type="nucleotide sequence ID" value="NZ_JACIIG010000026.1"/>
</dbReference>
<dbReference type="Pfam" id="PF08421">
    <property type="entry name" value="Methyltransf_13"/>
    <property type="match status" value="1"/>
</dbReference>
<sequence length="412" mass="46093">MVALNCRFCACELTETVVDLGASPLANSYVSVERVMDLEPFFSLHAFVCTNCFLVQVPTMAAREDIFDEDYAYFSSYSASVLSHAKNYVDKMTERFKFDAHSQILEIASNDGYLLKNFKERGVPVLGIEPSRNVAEAAIEAGIPTRVQFFGVETAQSLRNEGLLADLIIGNNVLAHVPDINDFVAGMKIALSDTGIITMEFPHLMQMLEKIYYDTIYHEHYSYLSLFSVEAIFAHHGLKIFDVEEIAPQGGSLRIYACHGQDGTHSVDARVKALRDRELAGGVNSLARYHDFADKVHRSKRQLLRFLSDAKENQKTVVGYGAPAKGNTLLNFCGIKTDLLEYTVDISPHKQGRLLPGTRIPIHAPDKIKETKPDYLLILPWNIKSEIMEQMSVIRQWGGQFVVPLPDVEVLA</sequence>
<proteinExistence type="predicted"/>
<dbReference type="Gene3D" id="6.20.50.110">
    <property type="entry name" value="Methyltransferase, zinc-binding domain"/>
    <property type="match status" value="1"/>
</dbReference>
<organism evidence="3 4">
    <name type="scientific">Rhizobium leucaenae</name>
    <dbReference type="NCBI Taxonomy" id="29450"/>
    <lineage>
        <taxon>Bacteria</taxon>
        <taxon>Pseudomonadati</taxon>
        <taxon>Pseudomonadota</taxon>
        <taxon>Alphaproteobacteria</taxon>
        <taxon>Hyphomicrobiales</taxon>
        <taxon>Rhizobiaceae</taxon>
        <taxon>Rhizobium/Agrobacterium group</taxon>
        <taxon>Rhizobium</taxon>
    </lineage>
</organism>
<dbReference type="InterPro" id="IPR013691">
    <property type="entry name" value="MeTrfase_14"/>
</dbReference>
<comment type="caution">
    <text evidence="3">The sequence shown here is derived from an EMBL/GenBank/DDBJ whole genome shotgun (WGS) entry which is preliminary data.</text>
</comment>
<dbReference type="Gene3D" id="3.40.50.720">
    <property type="entry name" value="NAD(P)-binding Rossmann-like Domain"/>
    <property type="match status" value="1"/>
</dbReference>
<dbReference type="AlphaFoldDB" id="A0A7W7END8"/>
<dbReference type="PANTHER" id="PTHR43861">
    <property type="entry name" value="TRANS-ACONITATE 2-METHYLTRANSFERASE-RELATED"/>
    <property type="match status" value="1"/>
</dbReference>
<dbReference type="Pfam" id="PF08484">
    <property type="entry name" value="Methyltransf_14"/>
    <property type="match status" value="1"/>
</dbReference>
<dbReference type="InterPro" id="IPR029063">
    <property type="entry name" value="SAM-dependent_MTases_sf"/>
</dbReference>
<dbReference type="InterPro" id="IPR038576">
    <property type="entry name" value="Methyltransf_Zn-bd_dom_put_sf"/>
</dbReference>
<dbReference type="InterPro" id="IPR013630">
    <property type="entry name" value="Methyltransf_Zn-bd_dom_put"/>
</dbReference>
<reference evidence="3 4" key="1">
    <citation type="submission" date="2020-08" db="EMBL/GenBank/DDBJ databases">
        <title>Genomic Encyclopedia of Type Strains, Phase IV (KMG-V): Genome sequencing to study the core and pangenomes of soil and plant-associated prokaryotes.</title>
        <authorList>
            <person name="Whitman W."/>
        </authorList>
    </citation>
    <scope>NUCLEOTIDE SEQUENCE [LARGE SCALE GENOMIC DNA]</scope>
    <source>
        <strain evidence="3 4">SEMIA 492</strain>
    </source>
</reference>
<dbReference type="PANTHER" id="PTHR43861:SF5">
    <property type="entry name" value="BLL5978 PROTEIN"/>
    <property type="match status" value="1"/>
</dbReference>
<accession>A0A7W7END8</accession>